<dbReference type="Proteomes" id="UP000694941">
    <property type="component" value="Unplaced"/>
</dbReference>
<keyword evidence="13" id="KW-1185">Reference proteome</keyword>
<feature type="transmembrane region" description="Helical" evidence="11">
    <location>
        <begin position="174"/>
        <end position="195"/>
    </location>
</feature>
<dbReference type="GeneID" id="106463202"/>
<evidence type="ECO:0000256" key="5">
    <source>
        <dbReference type="ARBA" id="ARBA00023040"/>
    </source>
</evidence>
<keyword evidence="8 10" id="KW-0807">Transducer</keyword>
<comment type="similarity">
    <text evidence="2 10">Belongs to the G-protein coupled receptor 1 family.</text>
</comment>
<keyword evidence="9" id="KW-0716">Sensory transduction</keyword>
<evidence type="ECO:0000256" key="2">
    <source>
        <dbReference type="ARBA" id="ARBA00010663"/>
    </source>
</evidence>
<dbReference type="PROSITE" id="PS50262">
    <property type="entry name" value="G_PROTEIN_RECEP_F1_2"/>
    <property type="match status" value="1"/>
</dbReference>
<evidence type="ECO:0000256" key="6">
    <source>
        <dbReference type="ARBA" id="ARBA00023136"/>
    </source>
</evidence>
<keyword evidence="7 10" id="KW-0675">Receptor</keyword>
<evidence type="ECO:0000256" key="4">
    <source>
        <dbReference type="ARBA" id="ARBA00022989"/>
    </source>
</evidence>
<name>A0ABM1SRV0_LIMPO</name>
<sequence>MCMILSRVGMTAIGTLTAISTERYIIMSRPYGSSKMSPRRSIFIVICTWLYSLSLCLPPFFGWSRYVLEPPGISCSVDWMTETKNNKSYIIYLFIAGFFLPVFVMVFCYSQIIRMVQKVPKMTDKRSHAVKAQQRLTLMVAAMVTCALTAWTPYAVVSLIVALGYSQLIGPLSAVSPAIFAKSCVVYNPIVYFFLNPQIQEATMETFRRNRPDLQSALQQDISLIATNNYTDVTRRSPVTNNLLSLRSDRTQSFL</sequence>
<evidence type="ECO:0000256" key="11">
    <source>
        <dbReference type="SAM" id="Phobius"/>
    </source>
</evidence>
<feature type="transmembrane region" description="Helical" evidence="11">
    <location>
        <begin position="136"/>
        <end position="162"/>
    </location>
</feature>
<evidence type="ECO:0000256" key="3">
    <source>
        <dbReference type="ARBA" id="ARBA00022692"/>
    </source>
</evidence>
<protein>
    <submittedName>
        <fullName evidence="14">Rhodopsin-like</fullName>
    </submittedName>
</protein>
<dbReference type="Pfam" id="PF00001">
    <property type="entry name" value="7tm_1"/>
    <property type="match status" value="1"/>
</dbReference>
<comment type="subcellular location">
    <subcellularLocation>
        <location evidence="1">Membrane</location>
        <topology evidence="1">Multi-pass membrane protein</topology>
    </subcellularLocation>
</comment>
<dbReference type="InterPro" id="IPR050125">
    <property type="entry name" value="GPCR_opsins"/>
</dbReference>
<dbReference type="PANTHER" id="PTHR24240">
    <property type="entry name" value="OPSIN"/>
    <property type="match status" value="1"/>
</dbReference>
<evidence type="ECO:0000259" key="12">
    <source>
        <dbReference type="PROSITE" id="PS50262"/>
    </source>
</evidence>
<keyword evidence="6 11" id="KW-0472">Membrane</keyword>
<feature type="transmembrane region" description="Helical" evidence="11">
    <location>
        <begin position="42"/>
        <end position="61"/>
    </location>
</feature>
<dbReference type="InterPro" id="IPR000276">
    <property type="entry name" value="GPCR_Rhodpsn"/>
</dbReference>
<evidence type="ECO:0000256" key="9">
    <source>
        <dbReference type="ARBA" id="ARBA00023305"/>
    </source>
</evidence>
<dbReference type="CDD" id="cd14969">
    <property type="entry name" value="7tmA_Opsins_type2_animals"/>
    <property type="match status" value="1"/>
</dbReference>
<dbReference type="SUPFAM" id="SSF81321">
    <property type="entry name" value="Family A G protein-coupled receptor-like"/>
    <property type="match status" value="1"/>
</dbReference>
<accession>A0ABM1SRV0</accession>
<dbReference type="RefSeq" id="XP_022246356.1">
    <property type="nucleotide sequence ID" value="XM_022390648.1"/>
</dbReference>
<keyword evidence="3 10" id="KW-0812">Transmembrane</keyword>
<evidence type="ECO:0000256" key="7">
    <source>
        <dbReference type="ARBA" id="ARBA00023170"/>
    </source>
</evidence>
<keyword evidence="4 11" id="KW-1133">Transmembrane helix</keyword>
<dbReference type="Gene3D" id="1.20.1070.10">
    <property type="entry name" value="Rhodopsin 7-helix transmembrane proteins"/>
    <property type="match status" value="1"/>
</dbReference>
<evidence type="ECO:0000313" key="14">
    <source>
        <dbReference type="RefSeq" id="XP_022246356.1"/>
    </source>
</evidence>
<keyword evidence="9" id="KW-0844">Vision</keyword>
<gene>
    <name evidence="14" type="primary">LOC106463202</name>
</gene>
<reference evidence="14" key="1">
    <citation type="journal article" date="2016" name="Genome Biol. Evol.">
        <title>Opsin Repertoire and Expression Patterns in Horseshoe Crabs: Evidence from the Genome of Limulus polyphemus (Arthropoda: Chelicerata).</title>
        <authorList>
            <person name="Battelle B.A."/>
            <person name="Ryan J.F."/>
            <person name="Kempler K.E."/>
            <person name="Saraf S.R."/>
            <person name="Marten C.E."/>
            <person name="Warren W.C."/>
            <person name="Minx P.J."/>
            <person name="Montague M.J."/>
            <person name="Green P.J."/>
            <person name="Schmidt S.A."/>
            <person name="Fulton L."/>
            <person name="Patel N.H."/>
            <person name="Protas M.E."/>
            <person name="Wilson R.K."/>
            <person name="Porter M.L."/>
        </authorList>
    </citation>
    <scope>NUCLEOTIDE SEQUENCE</scope>
</reference>
<evidence type="ECO:0000256" key="1">
    <source>
        <dbReference type="ARBA" id="ARBA00004141"/>
    </source>
</evidence>
<keyword evidence="5 10" id="KW-0297">G-protein coupled receptor</keyword>
<organism evidence="13 14">
    <name type="scientific">Limulus polyphemus</name>
    <name type="common">Atlantic horseshoe crab</name>
    <dbReference type="NCBI Taxonomy" id="6850"/>
    <lineage>
        <taxon>Eukaryota</taxon>
        <taxon>Metazoa</taxon>
        <taxon>Ecdysozoa</taxon>
        <taxon>Arthropoda</taxon>
        <taxon>Chelicerata</taxon>
        <taxon>Merostomata</taxon>
        <taxon>Xiphosura</taxon>
        <taxon>Limulidae</taxon>
        <taxon>Limulus</taxon>
    </lineage>
</organism>
<evidence type="ECO:0000256" key="8">
    <source>
        <dbReference type="ARBA" id="ARBA00023224"/>
    </source>
</evidence>
<dbReference type="PRINTS" id="PR00237">
    <property type="entry name" value="GPCRRHODOPSN"/>
</dbReference>
<evidence type="ECO:0000256" key="10">
    <source>
        <dbReference type="RuleBase" id="RU000688"/>
    </source>
</evidence>
<dbReference type="PROSITE" id="PS00237">
    <property type="entry name" value="G_PROTEIN_RECEP_F1_1"/>
    <property type="match status" value="1"/>
</dbReference>
<feature type="domain" description="G-protein coupled receptors family 1 profile" evidence="12">
    <location>
        <begin position="1"/>
        <end position="192"/>
    </location>
</feature>
<proteinExistence type="inferred from homology"/>
<feature type="non-terminal residue" evidence="14">
    <location>
        <position position="255"/>
    </location>
</feature>
<dbReference type="InterPro" id="IPR017452">
    <property type="entry name" value="GPCR_Rhodpsn_7TM"/>
</dbReference>
<reference evidence="14" key="2">
    <citation type="submission" date="2025-08" db="UniProtKB">
        <authorList>
            <consortium name="RefSeq"/>
        </authorList>
    </citation>
    <scope>IDENTIFICATION</scope>
</reference>
<evidence type="ECO:0000313" key="13">
    <source>
        <dbReference type="Proteomes" id="UP000694941"/>
    </source>
</evidence>
<feature type="transmembrane region" description="Helical" evidence="11">
    <location>
        <begin position="89"/>
        <end position="116"/>
    </location>
</feature>